<comment type="caution">
    <text evidence="8">The sequence shown here is derived from an EMBL/GenBank/DDBJ whole genome shotgun (WGS) entry which is preliminary data.</text>
</comment>
<dbReference type="EMBL" id="BSOW01000004">
    <property type="protein sequence ID" value="GLR84664.1"/>
    <property type="molecule type" value="Genomic_DNA"/>
</dbReference>
<gene>
    <name evidence="8" type="ORF">GCM10007857_13740</name>
</gene>
<keyword evidence="9" id="KW-1185">Reference proteome</keyword>
<evidence type="ECO:0000256" key="4">
    <source>
        <dbReference type="ARBA" id="ARBA00022827"/>
    </source>
</evidence>
<evidence type="ECO:0000313" key="8">
    <source>
        <dbReference type="EMBL" id="GLR84664.1"/>
    </source>
</evidence>
<keyword evidence="4" id="KW-0274">FAD</keyword>
<dbReference type="SUPFAM" id="SSF51905">
    <property type="entry name" value="FAD/NAD(P)-binding domain"/>
    <property type="match status" value="1"/>
</dbReference>
<keyword evidence="3" id="KW-0285">Flavoprotein</keyword>
<evidence type="ECO:0000256" key="1">
    <source>
        <dbReference type="ARBA" id="ARBA00001974"/>
    </source>
</evidence>
<comment type="cofactor">
    <cofactor evidence="1">
        <name>FAD</name>
        <dbReference type="ChEBI" id="CHEBI:57692"/>
    </cofactor>
</comment>
<dbReference type="Pfam" id="PF13450">
    <property type="entry name" value="NAD_binding_8"/>
    <property type="match status" value="1"/>
</dbReference>
<dbReference type="InterPro" id="IPR051473">
    <property type="entry name" value="P2Ox-like"/>
</dbReference>
<proteinExistence type="inferred from homology"/>
<feature type="domain" description="Glucose-methanol-choline oxidoreductase N-terminal" evidence="6">
    <location>
        <begin position="204"/>
        <end position="296"/>
    </location>
</feature>
<dbReference type="RefSeq" id="WP_284262657.1">
    <property type="nucleotide sequence ID" value="NZ_BSOW01000004.1"/>
</dbReference>
<dbReference type="Gene3D" id="3.50.50.60">
    <property type="entry name" value="FAD/NAD(P)-binding domain"/>
    <property type="match status" value="2"/>
</dbReference>
<sequence>MKITETADVLVIGSGMGGATFAAGLAPTGAKIVILERGERLRDCEAARDARAIFQRGVFRPQESWLDGAGKTFNPGNYYYVGGNTKLYGAVLIRYRAEDFAPIAHRDGTTPGWPFGYDELEPWYTRAEQLYNVRGALGDDSSEPFHSAPYPFGPVPDEPAISAVRQRLKKIGLKPFSLPLGIDIEPWLKRAKTPWDAFPDTGHGKMDAESCGLACALAHDNVELREGAQVERLVAEPDGKRIAGVEVIQAGERTVIGAGTVVLAAGAVNSAALLLCSSQAGIANRSDAVGRYFMNHNSSAVLAIDPRVVNDSIYQKTIGINDFYLDDGHGGPPLGNIQLLGRVTAPILKANMPFAPELALGLMSRHAVDWYAMSEDLPSAESRVTVDGANIRLDWQRSNWTTHLALVATLKERLRAAGYPIVLSKAFDRRTPSHQCGTVRVGLDPATSPLDPFCRAFDHPNLFVVDASFLPTSAAVNPSLTIAAQALRVADHVARTDLRAHREMR</sequence>
<organism evidence="8 9">
    <name type="scientific">Bradyrhizobium iriomotense</name>
    <dbReference type="NCBI Taxonomy" id="441950"/>
    <lineage>
        <taxon>Bacteria</taxon>
        <taxon>Pseudomonadati</taxon>
        <taxon>Pseudomonadota</taxon>
        <taxon>Alphaproteobacteria</taxon>
        <taxon>Hyphomicrobiales</taxon>
        <taxon>Nitrobacteraceae</taxon>
        <taxon>Bradyrhizobium</taxon>
    </lineage>
</organism>
<dbReference type="Pfam" id="PF05199">
    <property type="entry name" value="GMC_oxred_C"/>
    <property type="match status" value="1"/>
</dbReference>
<dbReference type="InterPro" id="IPR007867">
    <property type="entry name" value="GMC_OxRtase_C"/>
</dbReference>
<dbReference type="PANTHER" id="PTHR42784:SF1">
    <property type="entry name" value="PYRANOSE 2-OXIDASE"/>
    <property type="match status" value="1"/>
</dbReference>
<evidence type="ECO:0000313" key="9">
    <source>
        <dbReference type="Proteomes" id="UP001156905"/>
    </source>
</evidence>
<evidence type="ECO:0000259" key="7">
    <source>
        <dbReference type="Pfam" id="PF05199"/>
    </source>
</evidence>
<reference evidence="9" key="1">
    <citation type="journal article" date="2019" name="Int. J. Syst. Evol. Microbiol.">
        <title>The Global Catalogue of Microorganisms (GCM) 10K type strain sequencing project: providing services to taxonomists for standard genome sequencing and annotation.</title>
        <authorList>
            <consortium name="The Broad Institute Genomics Platform"/>
            <consortium name="The Broad Institute Genome Sequencing Center for Infectious Disease"/>
            <person name="Wu L."/>
            <person name="Ma J."/>
        </authorList>
    </citation>
    <scope>NUCLEOTIDE SEQUENCE [LARGE SCALE GENOMIC DNA]</scope>
    <source>
        <strain evidence="9">NBRC 102520</strain>
    </source>
</reference>
<dbReference type="PANTHER" id="PTHR42784">
    <property type="entry name" value="PYRANOSE 2-OXIDASE"/>
    <property type="match status" value="1"/>
</dbReference>
<comment type="similarity">
    <text evidence="2">Belongs to the GMC oxidoreductase family.</text>
</comment>
<dbReference type="Proteomes" id="UP001156905">
    <property type="component" value="Unassembled WGS sequence"/>
</dbReference>
<evidence type="ECO:0000256" key="2">
    <source>
        <dbReference type="ARBA" id="ARBA00010790"/>
    </source>
</evidence>
<evidence type="ECO:0000256" key="3">
    <source>
        <dbReference type="ARBA" id="ARBA00022630"/>
    </source>
</evidence>
<evidence type="ECO:0000259" key="6">
    <source>
        <dbReference type="Pfam" id="PF00732"/>
    </source>
</evidence>
<feature type="domain" description="Glucose-methanol-choline oxidoreductase C-terminal" evidence="7">
    <location>
        <begin position="430"/>
        <end position="486"/>
    </location>
</feature>
<accession>A0ABQ6AUK1</accession>
<evidence type="ECO:0000256" key="5">
    <source>
        <dbReference type="ARBA" id="ARBA00023002"/>
    </source>
</evidence>
<dbReference type="InterPro" id="IPR000172">
    <property type="entry name" value="GMC_OxRdtase_N"/>
</dbReference>
<keyword evidence="5" id="KW-0560">Oxidoreductase</keyword>
<name>A0ABQ6AUK1_9BRAD</name>
<dbReference type="Pfam" id="PF00732">
    <property type="entry name" value="GMC_oxred_N"/>
    <property type="match status" value="1"/>
</dbReference>
<protein>
    <submittedName>
        <fullName evidence="8">GMC family oxidoreductase</fullName>
    </submittedName>
</protein>
<dbReference type="InterPro" id="IPR036188">
    <property type="entry name" value="FAD/NAD-bd_sf"/>
</dbReference>